<proteinExistence type="predicted"/>
<evidence type="ECO:0000256" key="2">
    <source>
        <dbReference type="ARBA" id="ARBA00023125"/>
    </source>
</evidence>
<reference evidence="6 7" key="1">
    <citation type="submission" date="2020-08" db="EMBL/GenBank/DDBJ databases">
        <title>A novel species.</title>
        <authorList>
            <person name="Gao J."/>
        </authorList>
    </citation>
    <scope>NUCLEOTIDE SEQUENCE [LARGE SCALE GENOMIC DNA]</scope>
    <source>
        <strain evidence="6 7">CRXT-G-22</strain>
    </source>
</reference>
<evidence type="ECO:0000313" key="7">
    <source>
        <dbReference type="Proteomes" id="UP000516052"/>
    </source>
</evidence>
<dbReference type="Proteomes" id="UP000516052">
    <property type="component" value="Chromosome"/>
</dbReference>
<evidence type="ECO:0000256" key="3">
    <source>
        <dbReference type="ARBA" id="ARBA00023163"/>
    </source>
</evidence>
<keyword evidence="2" id="KW-0238">DNA-binding</keyword>
<evidence type="ECO:0000313" key="6">
    <source>
        <dbReference type="EMBL" id="QNP75297.1"/>
    </source>
</evidence>
<name>A0A7H0IR81_9ACTN</name>
<dbReference type="Pfam" id="PF01638">
    <property type="entry name" value="HxlR"/>
    <property type="match status" value="1"/>
</dbReference>
<dbReference type="SUPFAM" id="SSF46785">
    <property type="entry name" value="Winged helix' DNA-binding domain"/>
    <property type="match status" value="1"/>
</dbReference>
<protein>
    <submittedName>
        <fullName evidence="6">Helix-turn-helix transcriptional regulator</fullName>
    </submittedName>
</protein>
<dbReference type="Gene3D" id="1.10.10.10">
    <property type="entry name" value="Winged helix-like DNA-binding domain superfamily/Winged helix DNA-binding domain"/>
    <property type="match status" value="1"/>
</dbReference>
<evidence type="ECO:0000256" key="4">
    <source>
        <dbReference type="SAM" id="MobiDB-lite"/>
    </source>
</evidence>
<dbReference type="InterPro" id="IPR002577">
    <property type="entry name" value="HTH_HxlR"/>
</dbReference>
<gene>
    <name evidence="6" type="ORF">IAG44_41780</name>
</gene>
<dbReference type="GO" id="GO:0003677">
    <property type="term" value="F:DNA binding"/>
    <property type="evidence" value="ECO:0007669"/>
    <property type="project" value="UniProtKB-KW"/>
</dbReference>
<keyword evidence="3" id="KW-0804">Transcription</keyword>
<dbReference type="InterPro" id="IPR036390">
    <property type="entry name" value="WH_DNA-bd_sf"/>
</dbReference>
<feature type="compositionally biased region" description="Basic and acidic residues" evidence="4">
    <location>
        <begin position="137"/>
        <end position="154"/>
    </location>
</feature>
<evidence type="ECO:0000256" key="1">
    <source>
        <dbReference type="ARBA" id="ARBA00023015"/>
    </source>
</evidence>
<dbReference type="InterPro" id="IPR036388">
    <property type="entry name" value="WH-like_DNA-bd_sf"/>
</dbReference>
<dbReference type="PROSITE" id="PS51118">
    <property type="entry name" value="HTH_HXLR"/>
    <property type="match status" value="1"/>
</dbReference>
<dbReference type="PANTHER" id="PTHR33204">
    <property type="entry name" value="TRANSCRIPTIONAL REGULATOR, MARR FAMILY"/>
    <property type="match status" value="1"/>
</dbReference>
<evidence type="ECO:0000259" key="5">
    <source>
        <dbReference type="PROSITE" id="PS51118"/>
    </source>
</evidence>
<dbReference type="EMBL" id="CP060828">
    <property type="protein sequence ID" value="QNP75297.1"/>
    <property type="molecule type" value="Genomic_DNA"/>
</dbReference>
<organism evidence="6 7">
    <name type="scientific">Streptomyces roseirectus</name>
    <dbReference type="NCBI Taxonomy" id="2768066"/>
    <lineage>
        <taxon>Bacteria</taxon>
        <taxon>Bacillati</taxon>
        <taxon>Actinomycetota</taxon>
        <taxon>Actinomycetes</taxon>
        <taxon>Kitasatosporales</taxon>
        <taxon>Streptomycetaceae</taxon>
        <taxon>Streptomyces</taxon>
    </lineage>
</organism>
<dbReference type="PANTHER" id="PTHR33204:SF37">
    <property type="entry name" value="HTH-TYPE TRANSCRIPTIONAL REGULATOR YODB"/>
    <property type="match status" value="1"/>
</dbReference>
<sequence>MRAGLAAHRHDGLARGLQTGQEGVALGARGAVDHADIPALPECGVARFLAVLEGSWATLVVRELLPGKRRFTDLRAALPGISPHTLTSRLRRFEAYGIVTRSVHAEVPPRVEYELTPLGQKLRTVLDAMAEWAGDVPDPHTDGTGEDQGHDDPATRPSPAP</sequence>
<feature type="domain" description="HTH hxlR-type" evidence="5">
    <location>
        <begin position="43"/>
        <end position="141"/>
    </location>
</feature>
<feature type="region of interest" description="Disordered" evidence="4">
    <location>
        <begin position="133"/>
        <end position="161"/>
    </location>
</feature>
<dbReference type="KEGG" id="sroi:IAG44_41780"/>
<keyword evidence="1" id="KW-0805">Transcription regulation</keyword>
<dbReference type="AlphaFoldDB" id="A0A7H0IR81"/>
<keyword evidence="7" id="KW-1185">Reference proteome</keyword>
<accession>A0A7H0IR81</accession>